<dbReference type="Pfam" id="PF00319">
    <property type="entry name" value="SRF-TF"/>
    <property type="match status" value="1"/>
</dbReference>
<dbReference type="FunFam" id="3.40.1810.10:FF:000024">
    <property type="entry name" value="Agamous-like MADS-box protein AGL80"/>
    <property type="match status" value="1"/>
</dbReference>
<dbReference type="GO" id="GO:0000981">
    <property type="term" value="F:DNA-binding transcription factor activity, RNA polymerase II-specific"/>
    <property type="evidence" value="ECO:0007669"/>
    <property type="project" value="InterPro"/>
</dbReference>
<keyword evidence="8" id="KW-1185">Reference proteome</keyword>
<dbReference type="InterPro" id="IPR033897">
    <property type="entry name" value="SRF-like_MADS-box"/>
</dbReference>
<dbReference type="SMART" id="SM00432">
    <property type="entry name" value="MADS"/>
    <property type="match status" value="1"/>
</dbReference>
<dbReference type="PROSITE" id="PS50066">
    <property type="entry name" value="MADS_BOX_2"/>
    <property type="match status" value="1"/>
</dbReference>
<dbReference type="GO" id="GO:0045944">
    <property type="term" value="P:positive regulation of transcription by RNA polymerase II"/>
    <property type="evidence" value="ECO:0007669"/>
    <property type="project" value="InterPro"/>
</dbReference>
<dbReference type="Proteomes" id="UP000315295">
    <property type="component" value="Unassembled WGS sequence"/>
</dbReference>
<gene>
    <name evidence="7" type="ORF">C1H46_007953</name>
</gene>
<evidence type="ECO:0000256" key="2">
    <source>
        <dbReference type="ARBA" id="ARBA00023015"/>
    </source>
</evidence>
<reference evidence="7 8" key="1">
    <citation type="journal article" date="2019" name="G3 (Bethesda)">
        <title>Sequencing of a Wild Apple (Malus baccata) Genome Unravels the Differences Between Cultivated and Wild Apple Species Regarding Disease Resistance and Cold Tolerance.</title>
        <authorList>
            <person name="Chen X."/>
        </authorList>
    </citation>
    <scope>NUCLEOTIDE SEQUENCE [LARGE SCALE GENOMIC DNA]</scope>
    <source>
        <strain evidence="8">cv. Shandingzi</strain>
        <tissue evidence="7">Leaves</tissue>
    </source>
</reference>
<dbReference type="PRINTS" id="PR00404">
    <property type="entry name" value="MADSDOMAIN"/>
</dbReference>
<dbReference type="InterPro" id="IPR050142">
    <property type="entry name" value="MADS-box/MEF2_TF"/>
</dbReference>
<dbReference type="InterPro" id="IPR036879">
    <property type="entry name" value="TF_MADSbox_sf"/>
</dbReference>
<keyword evidence="2" id="KW-0805">Transcription regulation</keyword>
<dbReference type="CDD" id="cd00266">
    <property type="entry name" value="MADS_SRF_like"/>
    <property type="match status" value="1"/>
</dbReference>
<keyword evidence="3" id="KW-0238">DNA-binding</keyword>
<sequence length="205" mass="23782">MTRRKVKLAFIMNDSSRKVTFRKRKRGFMKKMFEISKLCDVPTCAVIYSPDEPQPDVWPNPSEARRLIEQFENMPEEERNKKMVTHEMFLKQMVEKEQQKVNKQKKENREVEIWLAMNQCLTGKPLTGLEFTDIQEIGWMIDGRLKEVVAIQSRKEEELAKMNQPLGAQPSVISATIDENIQNAIQVVPWSIGDVPTPQSGDMDD</sequence>
<dbReference type="EMBL" id="VIEB01000103">
    <property type="protein sequence ID" value="TQE06454.1"/>
    <property type="molecule type" value="Genomic_DNA"/>
</dbReference>
<feature type="domain" description="MADS-box" evidence="6">
    <location>
        <begin position="1"/>
        <end position="49"/>
    </location>
</feature>
<dbReference type="GO" id="GO:0046983">
    <property type="term" value="F:protein dimerization activity"/>
    <property type="evidence" value="ECO:0007669"/>
    <property type="project" value="InterPro"/>
</dbReference>
<proteinExistence type="predicted"/>
<comment type="subcellular location">
    <subcellularLocation>
        <location evidence="1">Nucleus</location>
    </subcellularLocation>
</comment>
<dbReference type="SUPFAM" id="SSF55455">
    <property type="entry name" value="SRF-like"/>
    <property type="match status" value="1"/>
</dbReference>
<organism evidence="7 8">
    <name type="scientific">Malus baccata</name>
    <name type="common">Siberian crab apple</name>
    <name type="synonym">Pyrus baccata</name>
    <dbReference type="NCBI Taxonomy" id="106549"/>
    <lineage>
        <taxon>Eukaryota</taxon>
        <taxon>Viridiplantae</taxon>
        <taxon>Streptophyta</taxon>
        <taxon>Embryophyta</taxon>
        <taxon>Tracheophyta</taxon>
        <taxon>Spermatophyta</taxon>
        <taxon>Magnoliopsida</taxon>
        <taxon>eudicotyledons</taxon>
        <taxon>Gunneridae</taxon>
        <taxon>Pentapetalae</taxon>
        <taxon>rosids</taxon>
        <taxon>fabids</taxon>
        <taxon>Rosales</taxon>
        <taxon>Rosaceae</taxon>
        <taxon>Amygdaloideae</taxon>
        <taxon>Maleae</taxon>
        <taxon>Malus</taxon>
    </lineage>
</organism>
<evidence type="ECO:0000259" key="6">
    <source>
        <dbReference type="PROSITE" id="PS50066"/>
    </source>
</evidence>
<evidence type="ECO:0000256" key="1">
    <source>
        <dbReference type="ARBA" id="ARBA00004123"/>
    </source>
</evidence>
<accession>A0A540N5Y5</accession>
<evidence type="ECO:0000313" key="7">
    <source>
        <dbReference type="EMBL" id="TQE06454.1"/>
    </source>
</evidence>
<keyword evidence="4" id="KW-0804">Transcription</keyword>
<evidence type="ECO:0000256" key="5">
    <source>
        <dbReference type="ARBA" id="ARBA00023242"/>
    </source>
</evidence>
<name>A0A540N5Y5_MALBA</name>
<comment type="caution">
    <text evidence="7">The sequence shown here is derived from an EMBL/GenBank/DDBJ whole genome shotgun (WGS) entry which is preliminary data.</text>
</comment>
<keyword evidence="5" id="KW-0539">Nucleus</keyword>
<evidence type="ECO:0000313" key="8">
    <source>
        <dbReference type="Proteomes" id="UP000315295"/>
    </source>
</evidence>
<evidence type="ECO:0000256" key="3">
    <source>
        <dbReference type="ARBA" id="ARBA00023125"/>
    </source>
</evidence>
<dbReference type="Gene3D" id="3.40.1810.10">
    <property type="entry name" value="Transcription factor, MADS-box"/>
    <property type="match status" value="1"/>
</dbReference>
<dbReference type="AlphaFoldDB" id="A0A540N5Y5"/>
<evidence type="ECO:0000256" key="4">
    <source>
        <dbReference type="ARBA" id="ARBA00023163"/>
    </source>
</evidence>
<dbReference type="InterPro" id="IPR002100">
    <property type="entry name" value="TF_MADSbox"/>
</dbReference>
<dbReference type="PANTHER" id="PTHR48019">
    <property type="entry name" value="SERUM RESPONSE FACTOR HOMOLOG"/>
    <property type="match status" value="1"/>
</dbReference>
<dbReference type="GO" id="GO:0005634">
    <property type="term" value="C:nucleus"/>
    <property type="evidence" value="ECO:0007669"/>
    <property type="project" value="UniProtKB-SubCell"/>
</dbReference>
<protein>
    <recommendedName>
        <fullName evidence="6">MADS-box domain-containing protein</fullName>
    </recommendedName>
</protein>
<dbReference type="GO" id="GO:0000987">
    <property type="term" value="F:cis-regulatory region sequence-specific DNA binding"/>
    <property type="evidence" value="ECO:0007669"/>
    <property type="project" value="InterPro"/>
</dbReference>